<keyword evidence="1" id="KW-0472">Membrane</keyword>
<comment type="caution">
    <text evidence="2">The sequence shown here is derived from an EMBL/GenBank/DDBJ whole genome shotgun (WGS) entry which is preliminary data.</text>
</comment>
<keyword evidence="1" id="KW-0812">Transmembrane</keyword>
<evidence type="ECO:0000313" key="3">
    <source>
        <dbReference type="Proteomes" id="UP000770717"/>
    </source>
</evidence>
<evidence type="ECO:0000256" key="1">
    <source>
        <dbReference type="SAM" id="Phobius"/>
    </source>
</evidence>
<sequence>MAAEVRDKGSLDNKPSRRRHRHIGLGYIDYMGMFYLLTLSNPISLPLARSQALFYFRWESPLWIPWNYSTETHKNKLSQLFY</sequence>
<reference evidence="2" key="1">
    <citation type="thesis" date="2020" institute="ProQuest LLC" country="789 East Eisenhower Parkway, Ann Arbor, MI, USA">
        <title>Comparative Genomics and Chromosome Evolution.</title>
        <authorList>
            <person name="Mudd A.B."/>
        </authorList>
    </citation>
    <scope>NUCLEOTIDE SEQUENCE</scope>
    <source>
        <strain evidence="2">HN-11 Male</strain>
        <tissue evidence="2">Kidney and liver</tissue>
    </source>
</reference>
<keyword evidence="3" id="KW-1185">Reference proteome</keyword>
<accession>A0A8J6JUQ1</accession>
<feature type="transmembrane region" description="Helical" evidence="1">
    <location>
        <begin position="27"/>
        <end position="48"/>
    </location>
</feature>
<name>A0A8J6JUQ1_ELECQ</name>
<dbReference type="Proteomes" id="UP000770717">
    <property type="component" value="Unassembled WGS sequence"/>
</dbReference>
<keyword evidence="1" id="KW-1133">Transmembrane helix</keyword>
<organism evidence="2 3">
    <name type="scientific">Eleutherodactylus coqui</name>
    <name type="common">Puerto Rican coqui</name>
    <dbReference type="NCBI Taxonomy" id="57060"/>
    <lineage>
        <taxon>Eukaryota</taxon>
        <taxon>Metazoa</taxon>
        <taxon>Chordata</taxon>
        <taxon>Craniata</taxon>
        <taxon>Vertebrata</taxon>
        <taxon>Euteleostomi</taxon>
        <taxon>Amphibia</taxon>
        <taxon>Batrachia</taxon>
        <taxon>Anura</taxon>
        <taxon>Neobatrachia</taxon>
        <taxon>Hyloidea</taxon>
        <taxon>Eleutherodactylidae</taxon>
        <taxon>Eleutherodactylinae</taxon>
        <taxon>Eleutherodactylus</taxon>
        <taxon>Eleutherodactylus</taxon>
    </lineage>
</organism>
<protein>
    <submittedName>
        <fullName evidence="2">Uncharacterized protein</fullName>
    </submittedName>
</protein>
<dbReference type="AlphaFoldDB" id="A0A8J6JUQ1"/>
<evidence type="ECO:0000313" key="2">
    <source>
        <dbReference type="EMBL" id="KAG9472083.1"/>
    </source>
</evidence>
<gene>
    <name evidence="2" type="ORF">GDO78_021310</name>
</gene>
<dbReference type="EMBL" id="WNTK01000075">
    <property type="protein sequence ID" value="KAG9472083.1"/>
    <property type="molecule type" value="Genomic_DNA"/>
</dbReference>
<proteinExistence type="predicted"/>